<dbReference type="Gene3D" id="3.40.50.300">
    <property type="entry name" value="P-loop containing nucleotide triphosphate hydrolases"/>
    <property type="match status" value="1"/>
</dbReference>
<name>A0A931F000_9ACTN</name>
<accession>A0A931F000</accession>
<dbReference type="Proteomes" id="UP000605361">
    <property type="component" value="Unassembled WGS sequence"/>
</dbReference>
<evidence type="ECO:0000313" key="1">
    <source>
        <dbReference type="EMBL" id="MBF8190369.1"/>
    </source>
</evidence>
<sequence>MSRRRYRRRVRASAEQMETLGLVTQAEYVLRTRQVYVDVILQPTPVVETTADCGVGGAGSGAVPTSVLSAPTGESSVDEERAVGQRTQLGPLLAERRVLAVLGAAGSGKTTLARYTALELAEREWRPWRRRFWRRRPLPVLLYLRDHAEVILHSTPDGSTSGLEHAAATARFLRGVVTAAWMPLAPSVHLSLLGDRNDPRVRDAVRQVNQARLELLARTYRELGLPPDRAASRTRVAYAAILGLLRGTNRCGRPALRRTRRRGDRGLSAVMTMHAD</sequence>
<dbReference type="RefSeq" id="WP_195899295.1">
    <property type="nucleotide sequence ID" value="NZ_JADOGI010000120.1"/>
</dbReference>
<dbReference type="AlphaFoldDB" id="A0A931F000"/>
<dbReference type="EMBL" id="JADOGI010000120">
    <property type="protein sequence ID" value="MBF8190369.1"/>
    <property type="molecule type" value="Genomic_DNA"/>
</dbReference>
<proteinExistence type="predicted"/>
<reference evidence="1" key="1">
    <citation type="submission" date="2020-11" db="EMBL/GenBank/DDBJ databases">
        <title>Whole-genome analyses of Nonomuraea sp. K274.</title>
        <authorList>
            <person name="Veyisoglu A."/>
        </authorList>
    </citation>
    <scope>NUCLEOTIDE SEQUENCE</scope>
    <source>
        <strain evidence="1">K274</strain>
    </source>
</reference>
<evidence type="ECO:0000313" key="2">
    <source>
        <dbReference type="Proteomes" id="UP000605361"/>
    </source>
</evidence>
<organism evidence="1 2">
    <name type="scientific">Nonomuraea cypriaca</name>
    <dbReference type="NCBI Taxonomy" id="1187855"/>
    <lineage>
        <taxon>Bacteria</taxon>
        <taxon>Bacillati</taxon>
        <taxon>Actinomycetota</taxon>
        <taxon>Actinomycetes</taxon>
        <taxon>Streptosporangiales</taxon>
        <taxon>Streptosporangiaceae</taxon>
        <taxon>Nonomuraea</taxon>
    </lineage>
</organism>
<keyword evidence="2" id="KW-1185">Reference proteome</keyword>
<comment type="caution">
    <text evidence="1">The sequence shown here is derived from an EMBL/GenBank/DDBJ whole genome shotgun (WGS) entry which is preliminary data.</text>
</comment>
<dbReference type="InterPro" id="IPR027417">
    <property type="entry name" value="P-loop_NTPase"/>
</dbReference>
<protein>
    <submittedName>
        <fullName evidence="1">Uncharacterized protein</fullName>
    </submittedName>
</protein>
<dbReference type="SUPFAM" id="SSF52540">
    <property type="entry name" value="P-loop containing nucleoside triphosphate hydrolases"/>
    <property type="match status" value="1"/>
</dbReference>
<gene>
    <name evidence="1" type="ORF">ITP53_32595</name>
</gene>